<proteinExistence type="predicted"/>
<keyword evidence="2" id="KW-1185">Reference proteome</keyword>
<dbReference type="AlphaFoldDB" id="A0A0R2NQR8"/>
<reference evidence="1 2" key="1">
    <citation type="journal article" date="2015" name="Genome Announc.">
        <title>Expanding the biotechnology potential of lactobacilli through comparative genomics of 213 strains and associated genera.</title>
        <authorList>
            <person name="Sun Z."/>
            <person name="Harris H.M."/>
            <person name="McCann A."/>
            <person name="Guo C."/>
            <person name="Argimon S."/>
            <person name="Zhang W."/>
            <person name="Yang X."/>
            <person name="Jeffery I.B."/>
            <person name="Cooney J.C."/>
            <person name="Kagawa T.F."/>
            <person name="Liu W."/>
            <person name="Song Y."/>
            <person name="Salvetti E."/>
            <person name="Wrobel A."/>
            <person name="Rasinkangas P."/>
            <person name="Parkhill J."/>
            <person name="Rea M.C."/>
            <person name="O'Sullivan O."/>
            <person name="Ritari J."/>
            <person name="Douillard F.P."/>
            <person name="Paul Ross R."/>
            <person name="Yang R."/>
            <person name="Briner A.E."/>
            <person name="Felis G.E."/>
            <person name="de Vos W.M."/>
            <person name="Barrangou R."/>
            <person name="Klaenhammer T.R."/>
            <person name="Caufield P.W."/>
            <person name="Cui Y."/>
            <person name="Zhang H."/>
            <person name="O'Toole P.W."/>
        </authorList>
    </citation>
    <scope>NUCLEOTIDE SEQUENCE [LARGE SCALE GENOMIC DNA]</scope>
    <source>
        <strain evidence="1 2">DSM 21115</strain>
    </source>
</reference>
<organism evidence="1 2">
    <name type="scientific">Lactiplantibacillus fabifermentans DSM 21115</name>
    <dbReference type="NCBI Taxonomy" id="1413187"/>
    <lineage>
        <taxon>Bacteria</taxon>
        <taxon>Bacillati</taxon>
        <taxon>Bacillota</taxon>
        <taxon>Bacilli</taxon>
        <taxon>Lactobacillales</taxon>
        <taxon>Lactobacillaceae</taxon>
        <taxon>Lactiplantibacillus</taxon>
    </lineage>
</organism>
<sequence>MAILTPRFQCVDKLIIAKFELKINPVTIYSQNPLGAVSHGGIPCYNLTNAG</sequence>
<comment type="caution">
    <text evidence="1">The sequence shown here is derived from an EMBL/GenBank/DDBJ whole genome shotgun (WGS) entry which is preliminary data.</text>
</comment>
<dbReference type="Proteomes" id="UP000050920">
    <property type="component" value="Unassembled WGS sequence"/>
</dbReference>
<protein>
    <submittedName>
        <fullName evidence="1">Uncharacterized protein</fullName>
    </submittedName>
</protein>
<dbReference type="EMBL" id="AYGX02000090">
    <property type="protein sequence ID" value="KRO27067.1"/>
    <property type="molecule type" value="Genomic_DNA"/>
</dbReference>
<evidence type="ECO:0000313" key="1">
    <source>
        <dbReference type="EMBL" id="KRO27067.1"/>
    </source>
</evidence>
<evidence type="ECO:0000313" key="2">
    <source>
        <dbReference type="Proteomes" id="UP000050920"/>
    </source>
</evidence>
<name>A0A0R2NQR8_9LACO</name>
<accession>A0A0R2NQR8</accession>
<gene>
    <name evidence="1" type="ORF">DY78_GL000356</name>
</gene>